<evidence type="ECO:0000313" key="2">
    <source>
        <dbReference type="Proteomes" id="UP001596154"/>
    </source>
</evidence>
<sequence>MPTPRDSLPRRTVLRALTAVPAVALLHTARTDTIVPAASHAPTPVTPIAAQRSHQHLIGVL</sequence>
<dbReference type="RefSeq" id="WP_381020643.1">
    <property type="nucleotide sequence ID" value="NZ_JBHSNY010000004.1"/>
</dbReference>
<organism evidence="1 2">
    <name type="scientific">Streptomyces bullii</name>
    <dbReference type="NCBI Taxonomy" id="349910"/>
    <lineage>
        <taxon>Bacteria</taxon>
        <taxon>Bacillati</taxon>
        <taxon>Actinomycetota</taxon>
        <taxon>Actinomycetes</taxon>
        <taxon>Kitasatosporales</taxon>
        <taxon>Streptomycetaceae</taxon>
        <taxon>Streptomyces</taxon>
    </lineage>
</organism>
<dbReference type="Proteomes" id="UP001596154">
    <property type="component" value="Unassembled WGS sequence"/>
</dbReference>
<accession>A0ABW0UNZ3</accession>
<reference evidence="2" key="1">
    <citation type="journal article" date="2019" name="Int. J. Syst. Evol. Microbiol.">
        <title>The Global Catalogue of Microorganisms (GCM) 10K type strain sequencing project: providing services to taxonomists for standard genome sequencing and annotation.</title>
        <authorList>
            <consortium name="The Broad Institute Genomics Platform"/>
            <consortium name="The Broad Institute Genome Sequencing Center for Infectious Disease"/>
            <person name="Wu L."/>
            <person name="Ma J."/>
        </authorList>
    </citation>
    <scope>NUCLEOTIDE SEQUENCE [LARGE SCALE GENOMIC DNA]</scope>
    <source>
        <strain evidence="2">CGMCC 4.7248</strain>
    </source>
</reference>
<gene>
    <name evidence="1" type="ORF">ACFPZJ_12805</name>
</gene>
<name>A0ABW0UNZ3_9ACTN</name>
<evidence type="ECO:0000313" key="1">
    <source>
        <dbReference type="EMBL" id="MFC5634640.1"/>
    </source>
</evidence>
<comment type="caution">
    <text evidence="1">The sequence shown here is derived from an EMBL/GenBank/DDBJ whole genome shotgun (WGS) entry which is preliminary data.</text>
</comment>
<dbReference type="EMBL" id="JBHSNY010000004">
    <property type="protein sequence ID" value="MFC5634640.1"/>
    <property type="molecule type" value="Genomic_DNA"/>
</dbReference>
<protein>
    <submittedName>
        <fullName evidence="1">Uncharacterized protein</fullName>
    </submittedName>
</protein>
<proteinExistence type="predicted"/>
<keyword evidence="2" id="KW-1185">Reference proteome</keyword>
<dbReference type="InterPro" id="IPR006311">
    <property type="entry name" value="TAT_signal"/>
</dbReference>
<dbReference type="PROSITE" id="PS51318">
    <property type="entry name" value="TAT"/>
    <property type="match status" value="1"/>
</dbReference>